<organism evidence="2 3">
    <name type="scientific">Armillaria tabescens</name>
    <name type="common">Ringless honey mushroom</name>
    <name type="synonym">Agaricus tabescens</name>
    <dbReference type="NCBI Taxonomy" id="1929756"/>
    <lineage>
        <taxon>Eukaryota</taxon>
        <taxon>Fungi</taxon>
        <taxon>Dikarya</taxon>
        <taxon>Basidiomycota</taxon>
        <taxon>Agaricomycotina</taxon>
        <taxon>Agaricomycetes</taxon>
        <taxon>Agaricomycetidae</taxon>
        <taxon>Agaricales</taxon>
        <taxon>Marasmiineae</taxon>
        <taxon>Physalacriaceae</taxon>
        <taxon>Desarmillaria</taxon>
    </lineage>
</organism>
<dbReference type="SUPFAM" id="SSF55658">
    <property type="entry name" value="L9 N-domain-like"/>
    <property type="match status" value="1"/>
</dbReference>
<feature type="domain" description="Ribonuclease H1 N-terminal" evidence="1">
    <location>
        <begin position="158"/>
        <end position="200"/>
    </location>
</feature>
<evidence type="ECO:0000313" key="3">
    <source>
        <dbReference type="Proteomes" id="UP001175211"/>
    </source>
</evidence>
<dbReference type="AlphaFoldDB" id="A0AA39JGF9"/>
<dbReference type="EMBL" id="JAUEPS010000070">
    <property type="protein sequence ID" value="KAK0441480.1"/>
    <property type="molecule type" value="Genomic_DNA"/>
</dbReference>
<dbReference type="InterPro" id="IPR011320">
    <property type="entry name" value="RNase_H1_N"/>
</dbReference>
<dbReference type="RefSeq" id="XP_060323985.1">
    <property type="nucleotide sequence ID" value="XM_060478407.1"/>
</dbReference>
<dbReference type="Proteomes" id="UP001175211">
    <property type="component" value="Unassembled WGS sequence"/>
</dbReference>
<dbReference type="Gene3D" id="3.40.970.10">
    <property type="entry name" value="Ribonuclease H1, N-terminal domain"/>
    <property type="match status" value="1"/>
</dbReference>
<name>A0AA39JGF9_ARMTA</name>
<keyword evidence="3" id="KW-1185">Reference proteome</keyword>
<proteinExistence type="predicted"/>
<dbReference type="Pfam" id="PF01693">
    <property type="entry name" value="Cauli_VI"/>
    <property type="match status" value="1"/>
</dbReference>
<accession>A0AA39JGF9</accession>
<evidence type="ECO:0000313" key="2">
    <source>
        <dbReference type="EMBL" id="KAK0441480.1"/>
    </source>
</evidence>
<reference evidence="2" key="1">
    <citation type="submission" date="2023-06" db="EMBL/GenBank/DDBJ databases">
        <authorList>
            <consortium name="Lawrence Berkeley National Laboratory"/>
            <person name="Ahrendt S."/>
            <person name="Sahu N."/>
            <person name="Indic B."/>
            <person name="Wong-Bajracharya J."/>
            <person name="Merenyi Z."/>
            <person name="Ke H.-M."/>
            <person name="Monk M."/>
            <person name="Kocsube S."/>
            <person name="Drula E."/>
            <person name="Lipzen A."/>
            <person name="Balint B."/>
            <person name="Henrissat B."/>
            <person name="Andreopoulos B."/>
            <person name="Martin F.M."/>
            <person name="Harder C.B."/>
            <person name="Rigling D."/>
            <person name="Ford K.L."/>
            <person name="Foster G.D."/>
            <person name="Pangilinan J."/>
            <person name="Papanicolaou A."/>
            <person name="Barry K."/>
            <person name="LaButti K."/>
            <person name="Viragh M."/>
            <person name="Koriabine M."/>
            <person name="Yan M."/>
            <person name="Riley R."/>
            <person name="Champramary S."/>
            <person name="Plett K.L."/>
            <person name="Tsai I.J."/>
            <person name="Slot J."/>
            <person name="Sipos G."/>
            <person name="Plett J."/>
            <person name="Nagy L.G."/>
            <person name="Grigoriev I.V."/>
        </authorList>
    </citation>
    <scope>NUCLEOTIDE SEQUENCE</scope>
    <source>
        <strain evidence="2">CCBAS 213</strain>
    </source>
</reference>
<dbReference type="GeneID" id="85361955"/>
<dbReference type="InterPro" id="IPR009027">
    <property type="entry name" value="Ribosomal_bL9/RNase_H1_N"/>
</dbReference>
<sequence>MTQFSLEQLAAALSALSISVPIMDAAIEPASHARASADMAAGPLLTVHCSNCAFPNIVPVSAVPTMVGIPFPSSRSGGHPVLPASDRVPSAPTMTAPQPYIHTHAAAPASAAHSSHAAAPVTQASVIQAPVTPIAPAAPAPVPPQSAFIAVTVGPDGPWYVVLKGRSIGVYRGWQNVSNLVTGVGWACFFHCGTRAAAQAAFDEALAASAVEIL</sequence>
<evidence type="ECO:0000259" key="1">
    <source>
        <dbReference type="Pfam" id="PF01693"/>
    </source>
</evidence>
<dbReference type="InterPro" id="IPR037056">
    <property type="entry name" value="RNase_H1_N_sf"/>
</dbReference>
<protein>
    <recommendedName>
        <fullName evidence="1">Ribonuclease H1 N-terminal domain-containing protein</fullName>
    </recommendedName>
</protein>
<comment type="caution">
    <text evidence="2">The sequence shown here is derived from an EMBL/GenBank/DDBJ whole genome shotgun (WGS) entry which is preliminary data.</text>
</comment>
<gene>
    <name evidence="2" type="ORF">EV420DRAFT_1650087</name>
</gene>